<keyword evidence="5 7" id="KW-0472">Membrane</keyword>
<feature type="transmembrane region" description="Helical" evidence="7">
    <location>
        <begin position="169"/>
        <end position="188"/>
    </location>
</feature>
<keyword evidence="10" id="KW-1185">Reference proteome</keyword>
<dbReference type="Pfam" id="PF00510">
    <property type="entry name" value="COX3"/>
    <property type="match status" value="1"/>
</dbReference>
<dbReference type="SUPFAM" id="SSF81452">
    <property type="entry name" value="Cytochrome c oxidase subunit III-like"/>
    <property type="match status" value="1"/>
</dbReference>
<dbReference type="PANTHER" id="PTHR11403">
    <property type="entry name" value="CYTOCHROME C OXIDASE SUBUNIT III"/>
    <property type="match status" value="1"/>
</dbReference>
<evidence type="ECO:0000256" key="3">
    <source>
        <dbReference type="ARBA" id="ARBA00022692"/>
    </source>
</evidence>
<dbReference type="PROSITE" id="PS50253">
    <property type="entry name" value="COX3"/>
    <property type="match status" value="1"/>
</dbReference>
<feature type="transmembrane region" description="Helical" evidence="7">
    <location>
        <begin position="44"/>
        <end position="63"/>
    </location>
</feature>
<feature type="domain" description="Heme-copper oxidase subunit III family profile" evidence="8">
    <location>
        <begin position="1"/>
        <end position="190"/>
    </location>
</feature>
<evidence type="ECO:0000256" key="5">
    <source>
        <dbReference type="ARBA" id="ARBA00023136"/>
    </source>
</evidence>
<organism evidence="9 10">
    <name type="scientific">Chloracidobacterium sp. N</name>
    <dbReference type="NCBI Taxonomy" id="2821540"/>
    <lineage>
        <taxon>Bacteria</taxon>
        <taxon>Pseudomonadati</taxon>
        <taxon>Acidobacteriota</taxon>
        <taxon>Terriglobia</taxon>
        <taxon>Terriglobales</taxon>
        <taxon>Acidobacteriaceae</taxon>
        <taxon>Chloracidobacterium</taxon>
        <taxon>Chloracidobacterium aggregatum</taxon>
    </lineage>
</organism>
<evidence type="ECO:0000256" key="4">
    <source>
        <dbReference type="ARBA" id="ARBA00022989"/>
    </source>
</evidence>
<keyword evidence="4 7" id="KW-1133">Transmembrane helix</keyword>
<dbReference type="EMBL" id="CP072643">
    <property type="protein sequence ID" value="QUV95799.1"/>
    <property type="molecule type" value="Genomic_DNA"/>
</dbReference>
<evidence type="ECO:0000256" key="1">
    <source>
        <dbReference type="ARBA" id="ARBA00004141"/>
    </source>
</evidence>
<evidence type="ECO:0000256" key="2">
    <source>
        <dbReference type="ARBA" id="ARBA00010581"/>
    </source>
</evidence>
<evidence type="ECO:0000256" key="7">
    <source>
        <dbReference type="SAM" id="Phobius"/>
    </source>
</evidence>
<dbReference type="Proteomes" id="UP000677668">
    <property type="component" value="Chromosome 2"/>
</dbReference>
<accession>A0ABX8B490</accession>
<evidence type="ECO:0000313" key="9">
    <source>
        <dbReference type="EMBL" id="QUV95799.1"/>
    </source>
</evidence>
<proteinExistence type="inferred from homology"/>
<feature type="transmembrane region" description="Helical" evidence="7">
    <location>
        <begin position="70"/>
        <end position="91"/>
    </location>
</feature>
<feature type="transmembrane region" description="Helical" evidence="7">
    <location>
        <begin position="123"/>
        <end position="149"/>
    </location>
</feature>
<dbReference type="InterPro" id="IPR013833">
    <property type="entry name" value="Cyt_c_oxidase_su3_a-hlx"/>
</dbReference>
<protein>
    <submittedName>
        <fullName evidence="9">Cytochrome c oxidase subunit 3</fullName>
    </submittedName>
</protein>
<reference evidence="9 10" key="1">
    <citation type="submission" date="2021-03" db="EMBL/GenBank/DDBJ databases">
        <title>Genomic and phenotypic characterization of Chloracidobacterium isolates provides evidence for multiple species.</title>
        <authorList>
            <person name="Saini M.K."/>
            <person name="Costas A.M.G."/>
            <person name="Tank M."/>
            <person name="Bryant D.A."/>
        </authorList>
    </citation>
    <scope>NUCLEOTIDE SEQUENCE [LARGE SCALE GENOMIC DNA]</scope>
    <source>
        <strain evidence="9 10">N</strain>
    </source>
</reference>
<dbReference type="InterPro" id="IPR024791">
    <property type="entry name" value="Cyt_c/ubiquinol_Oxase_su3"/>
</dbReference>
<evidence type="ECO:0000256" key="6">
    <source>
        <dbReference type="RuleBase" id="RU003376"/>
    </source>
</evidence>
<comment type="similarity">
    <text evidence="2 6">Belongs to the cytochrome c oxidase subunit 3 family.</text>
</comment>
<keyword evidence="3 6" id="KW-0812">Transmembrane</keyword>
<name>A0ABX8B490_9BACT</name>
<dbReference type="InterPro" id="IPR000298">
    <property type="entry name" value="Cyt_c_oxidase-like_su3"/>
</dbReference>
<sequence>MWLFLATEILLFGALFTAYAVYRYKFPDAFMVASSRMDWKMGGLNTLFLIVSSVTMVFAVSSAEKGRRGGLLGFLAATGFFGTLFLVVKYFEYKHHYLDHDVPGLNFQWTGAPELANGAQMFFFLYFFMTGLHALHMIVGLGLLIWIFITAYQGKYSPEYYNPVEMFGLYWHFVDLVWIFLFPLLYLLGAHLPPGGGGHH</sequence>
<dbReference type="PANTHER" id="PTHR11403:SF6">
    <property type="entry name" value="NITRIC OXIDE REDUCTASE SUBUNIT E"/>
    <property type="match status" value="1"/>
</dbReference>
<comment type="subcellular location">
    <subcellularLocation>
        <location evidence="6">Cell membrane</location>
        <topology evidence="6">Multi-pass membrane protein</topology>
    </subcellularLocation>
    <subcellularLocation>
        <location evidence="1">Membrane</location>
        <topology evidence="1">Multi-pass membrane protein</topology>
    </subcellularLocation>
</comment>
<dbReference type="InterPro" id="IPR035973">
    <property type="entry name" value="Cyt_c_oxidase_su3-like_sf"/>
</dbReference>
<dbReference type="Gene3D" id="1.20.120.80">
    <property type="entry name" value="Cytochrome c oxidase, subunit III, four-helix bundle"/>
    <property type="match status" value="1"/>
</dbReference>
<evidence type="ECO:0000313" key="10">
    <source>
        <dbReference type="Proteomes" id="UP000677668"/>
    </source>
</evidence>
<gene>
    <name evidence="9" type="ORF">J8C05_11565</name>
</gene>
<evidence type="ECO:0000259" key="8">
    <source>
        <dbReference type="PROSITE" id="PS50253"/>
    </source>
</evidence>